<protein>
    <recommendedName>
        <fullName evidence="1">HTH cro/C1-type domain-containing protein</fullName>
    </recommendedName>
</protein>
<organism evidence="2 3">
    <name type="scientific">Thermogemmatispora tikiterensis</name>
    <dbReference type="NCBI Taxonomy" id="1825093"/>
    <lineage>
        <taxon>Bacteria</taxon>
        <taxon>Bacillati</taxon>
        <taxon>Chloroflexota</taxon>
        <taxon>Ktedonobacteria</taxon>
        <taxon>Thermogemmatisporales</taxon>
        <taxon>Thermogemmatisporaceae</taxon>
        <taxon>Thermogemmatispora</taxon>
    </lineage>
</organism>
<gene>
    <name evidence="2" type="ORF">A4R35_19490</name>
</gene>
<evidence type="ECO:0000313" key="2">
    <source>
        <dbReference type="EMBL" id="RAQ97732.1"/>
    </source>
</evidence>
<dbReference type="InterPro" id="IPR010982">
    <property type="entry name" value="Lambda_DNA-bd_dom_sf"/>
</dbReference>
<dbReference type="Pfam" id="PF01381">
    <property type="entry name" value="HTH_3"/>
    <property type="match status" value="1"/>
</dbReference>
<dbReference type="AlphaFoldDB" id="A0A328VNL4"/>
<dbReference type="PROSITE" id="PS50943">
    <property type="entry name" value="HTH_CROC1"/>
    <property type="match status" value="1"/>
</dbReference>
<dbReference type="CDD" id="cd00093">
    <property type="entry name" value="HTH_XRE"/>
    <property type="match status" value="1"/>
</dbReference>
<evidence type="ECO:0000313" key="3">
    <source>
        <dbReference type="Proteomes" id="UP000248706"/>
    </source>
</evidence>
<accession>A0A328VNL4</accession>
<sequence length="81" mass="9454">MLRLRVREILQERGISQGRLSREANVPINLVRRLVNDKHYMPSSLTLWKVARYLKVPMEELLEEVEGPDEETANGHQDEAE</sequence>
<feature type="domain" description="HTH cro/C1-type" evidence="1">
    <location>
        <begin position="6"/>
        <end position="61"/>
    </location>
</feature>
<dbReference type="Gene3D" id="1.10.260.40">
    <property type="entry name" value="lambda repressor-like DNA-binding domains"/>
    <property type="match status" value="1"/>
</dbReference>
<dbReference type="SMART" id="SM00530">
    <property type="entry name" value="HTH_XRE"/>
    <property type="match status" value="1"/>
</dbReference>
<reference evidence="2 3" key="1">
    <citation type="submission" date="2016-08" db="EMBL/GenBank/DDBJ databases">
        <title>Analysis of Carbohydrate Active Enzymes in Thermogemmatispora T81 Reveals Carbohydrate Degradation Ability.</title>
        <authorList>
            <person name="Tomazini A."/>
            <person name="Lal S."/>
            <person name="Stott M."/>
            <person name="Henrissat B."/>
            <person name="Polikarpov I."/>
            <person name="Sparling R."/>
            <person name="Levin D.B."/>
        </authorList>
    </citation>
    <scope>NUCLEOTIDE SEQUENCE [LARGE SCALE GENOMIC DNA]</scope>
    <source>
        <strain evidence="2 3">T81</strain>
    </source>
</reference>
<evidence type="ECO:0000259" key="1">
    <source>
        <dbReference type="PROSITE" id="PS50943"/>
    </source>
</evidence>
<comment type="caution">
    <text evidence="2">The sequence shown here is derived from an EMBL/GenBank/DDBJ whole genome shotgun (WGS) entry which is preliminary data.</text>
</comment>
<keyword evidence="3" id="KW-1185">Reference proteome</keyword>
<dbReference type="Proteomes" id="UP000248706">
    <property type="component" value="Unassembled WGS sequence"/>
</dbReference>
<dbReference type="GO" id="GO:0003677">
    <property type="term" value="F:DNA binding"/>
    <property type="evidence" value="ECO:0007669"/>
    <property type="project" value="InterPro"/>
</dbReference>
<dbReference type="EMBL" id="MCIF01000002">
    <property type="protein sequence ID" value="RAQ97732.1"/>
    <property type="molecule type" value="Genomic_DNA"/>
</dbReference>
<dbReference type="InterPro" id="IPR001387">
    <property type="entry name" value="Cro/C1-type_HTH"/>
</dbReference>
<name>A0A328VNL4_9CHLR</name>
<proteinExistence type="predicted"/>
<dbReference type="SUPFAM" id="SSF47413">
    <property type="entry name" value="lambda repressor-like DNA-binding domains"/>
    <property type="match status" value="1"/>
</dbReference>